<comment type="caution">
    <text evidence="1">The sequence shown here is derived from an EMBL/GenBank/DDBJ whole genome shotgun (WGS) entry which is preliminary data.</text>
</comment>
<evidence type="ECO:0000313" key="2">
    <source>
        <dbReference type="Proteomes" id="UP000186922"/>
    </source>
</evidence>
<name>A0A1D1ULF0_RAMVA</name>
<sequence>MLTCFEVLVHEEFARTGVMYCRRRGPGMKSQQCMCLRVSSEQMDNYRYPARTEAKLTSILHEFCVKIRHVGNQISNHSSYSIPAVGQRLTRSSNHGTDLYGLTLTGRAKSSR</sequence>
<gene>
    <name evidence="1" type="primary">RvY_00853</name>
    <name evidence="1" type="synonym">RvY_00853.3</name>
    <name evidence="1" type="ORF">RvY_00853-3</name>
</gene>
<dbReference type="EMBL" id="BDGG01000001">
    <property type="protein sequence ID" value="GAU88097.1"/>
    <property type="molecule type" value="Genomic_DNA"/>
</dbReference>
<evidence type="ECO:0000313" key="1">
    <source>
        <dbReference type="EMBL" id="GAU88097.1"/>
    </source>
</evidence>
<dbReference type="Proteomes" id="UP000186922">
    <property type="component" value="Unassembled WGS sequence"/>
</dbReference>
<dbReference type="AlphaFoldDB" id="A0A1D1ULF0"/>
<protein>
    <submittedName>
        <fullName evidence="1">Uncharacterized protein</fullName>
    </submittedName>
</protein>
<reference evidence="1 2" key="1">
    <citation type="journal article" date="2016" name="Nat. Commun.">
        <title>Extremotolerant tardigrade genome and improved radiotolerance of human cultured cells by tardigrade-unique protein.</title>
        <authorList>
            <person name="Hashimoto T."/>
            <person name="Horikawa D.D."/>
            <person name="Saito Y."/>
            <person name="Kuwahara H."/>
            <person name="Kozuka-Hata H."/>
            <person name="Shin-I T."/>
            <person name="Minakuchi Y."/>
            <person name="Ohishi K."/>
            <person name="Motoyama A."/>
            <person name="Aizu T."/>
            <person name="Enomoto A."/>
            <person name="Kondo K."/>
            <person name="Tanaka S."/>
            <person name="Hara Y."/>
            <person name="Koshikawa S."/>
            <person name="Sagara H."/>
            <person name="Miura T."/>
            <person name="Yokobori S."/>
            <person name="Miyagawa K."/>
            <person name="Suzuki Y."/>
            <person name="Kubo T."/>
            <person name="Oyama M."/>
            <person name="Kohara Y."/>
            <person name="Fujiyama A."/>
            <person name="Arakawa K."/>
            <person name="Katayama T."/>
            <person name="Toyoda A."/>
            <person name="Kunieda T."/>
        </authorList>
    </citation>
    <scope>NUCLEOTIDE SEQUENCE [LARGE SCALE GENOMIC DNA]</scope>
    <source>
        <strain evidence="1 2">YOKOZUNA-1</strain>
    </source>
</reference>
<accession>A0A1D1ULF0</accession>
<organism evidence="1 2">
    <name type="scientific">Ramazzottius varieornatus</name>
    <name type="common">Water bear</name>
    <name type="synonym">Tardigrade</name>
    <dbReference type="NCBI Taxonomy" id="947166"/>
    <lineage>
        <taxon>Eukaryota</taxon>
        <taxon>Metazoa</taxon>
        <taxon>Ecdysozoa</taxon>
        <taxon>Tardigrada</taxon>
        <taxon>Eutardigrada</taxon>
        <taxon>Parachela</taxon>
        <taxon>Hypsibioidea</taxon>
        <taxon>Ramazzottiidae</taxon>
        <taxon>Ramazzottius</taxon>
    </lineage>
</organism>
<proteinExistence type="predicted"/>
<keyword evidence="2" id="KW-1185">Reference proteome</keyword>